<dbReference type="CDD" id="cd06222">
    <property type="entry name" value="RNase_H_like"/>
    <property type="match status" value="1"/>
</dbReference>
<organism evidence="2 3">
    <name type="scientific">Oryza rufipogon</name>
    <name type="common">Brownbeard rice</name>
    <name type="synonym">Asian wild rice</name>
    <dbReference type="NCBI Taxonomy" id="4529"/>
    <lineage>
        <taxon>Eukaryota</taxon>
        <taxon>Viridiplantae</taxon>
        <taxon>Streptophyta</taxon>
        <taxon>Embryophyta</taxon>
        <taxon>Tracheophyta</taxon>
        <taxon>Spermatophyta</taxon>
        <taxon>Magnoliopsida</taxon>
        <taxon>Liliopsida</taxon>
        <taxon>Poales</taxon>
        <taxon>Poaceae</taxon>
        <taxon>BOP clade</taxon>
        <taxon>Oryzoideae</taxon>
        <taxon>Oryzeae</taxon>
        <taxon>Oryzinae</taxon>
        <taxon>Oryza</taxon>
    </lineage>
</organism>
<dbReference type="HOGENOM" id="CLU_961016_0_0_1"/>
<dbReference type="PANTHER" id="PTHR47723">
    <property type="entry name" value="OS05G0353850 PROTEIN"/>
    <property type="match status" value="1"/>
</dbReference>
<evidence type="ECO:0000259" key="1">
    <source>
        <dbReference type="Pfam" id="PF13456"/>
    </source>
</evidence>
<feature type="domain" description="RNase H type-1" evidence="1">
    <location>
        <begin position="157"/>
        <end position="240"/>
    </location>
</feature>
<dbReference type="GO" id="GO:0004523">
    <property type="term" value="F:RNA-DNA hybrid ribonuclease activity"/>
    <property type="evidence" value="ECO:0007669"/>
    <property type="project" value="InterPro"/>
</dbReference>
<reference evidence="3" key="1">
    <citation type="submission" date="2013-06" db="EMBL/GenBank/DDBJ databases">
        <authorList>
            <person name="Zhao Q."/>
        </authorList>
    </citation>
    <scope>NUCLEOTIDE SEQUENCE</scope>
    <source>
        <strain evidence="3">cv. W1943</strain>
    </source>
</reference>
<keyword evidence="3" id="KW-1185">Reference proteome</keyword>
<dbReference type="STRING" id="4529.A0A0E0MRT8"/>
<accession>A0A0E0MRT8</accession>
<name>A0A0E0MRT8_ORYRU</name>
<dbReference type="InterPro" id="IPR044730">
    <property type="entry name" value="RNase_H-like_dom_plant"/>
</dbReference>
<dbReference type="PANTHER" id="PTHR47723:SF19">
    <property type="entry name" value="POLYNUCLEOTIDYL TRANSFERASE, RIBONUCLEASE H-LIKE SUPERFAMILY PROTEIN"/>
    <property type="match status" value="1"/>
</dbReference>
<dbReference type="InterPro" id="IPR002156">
    <property type="entry name" value="RNaseH_domain"/>
</dbReference>
<dbReference type="SUPFAM" id="SSF53098">
    <property type="entry name" value="Ribonuclease H-like"/>
    <property type="match status" value="1"/>
</dbReference>
<protein>
    <recommendedName>
        <fullName evidence="1">RNase H type-1 domain-containing protein</fullName>
    </recommendedName>
</protein>
<dbReference type="InterPro" id="IPR053151">
    <property type="entry name" value="RNase_H-like"/>
</dbReference>
<dbReference type="GO" id="GO:0003676">
    <property type="term" value="F:nucleic acid binding"/>
    <property type="evidence" value="ECO:0007669"/>
    <property type="project" value="InterPro"/>
</dbReference>
<dbReference type="InterPro" id="IPR036397">
    <property type="entry name" value="RNaseH_sf"/>
</dbReference>
<dbReference type="Pfam" id="PF13456">
    <property type="entry name" value="RVT_3"/>
    <property type="match status" value="1"/>
</dbReference>
<evidence type="ECO:0000313" key="2">
    <source>
        <dbReference type="EnsemblPlants" id="ORUFI01G04420.1"/>
    </source>
</evidence>
<dbReference type="InterPro" id="IPR012337">
    <property type="entry name" value="RNaseH-like_sf"/>
</dbReference>
<evidence type="ECO:0000313" key="3">
    <source>
        <dbReference type="Proteomes" id="UP000008022"/>
    </source>
</evidence>
<dbReference type="AlphaFoldDB" id="A0A0E0MRT8"/>
<dbReference type="EnsemblPlants" id="ORUFI01G04420.1">
    <property type="protein sequence ID" value="ORUFI01G04420.1"/>
    <property type="gene ID" value="ORUFI01G04420"/>
</dbReference>
<dbReference type="Gramene" id="ORUFI01G04420.1">
    <property type="protein sequence ID" value="ORUFI01G04420.1"/>
    <property type="gene ID" value="ORUFI01G04420"/>
</dbReference>
<dbReference type="Gene3D" id="3.30.420.10">
    <property type="entry name" value="Ribonuclease H-like superfamily/Ribonuclease H"/>
    <property type="match status" value="1"/>
</dbReference>
<sequence length="332" mass="37088">MSDLLSVQIAIVVDSYAVLDGSRSSNTEMTQQTIGRVPHDLVTTRLQGKVEGLHASLPGRKDICGTHLSFTQKRYNGQEEQVRGRGYSPAPGIGDAARAPRWSGCAAAVQPRSGLHPRRQRGVGIRILRLRAYLSASTRTWRKPEEGWMKLNFDGSSKHSTGIASISAVLRRGLELAVQNGWRLIWAEGDSKVMVDVVRDRADMQSEKDLRLCREIATLLPQLDDMAVFHVCRGGNKVAELGHRVPTWVAGASYVALAAVSIVVVPLPYPQLQHCHARCAVVRHWPKGKRERDKERGRGRRVGERMTMWPHMSVGPIVYFCVNDKWVPQIYF</sequence>
<dbReference type="Proteomes" id="UP000008022">
    <property type="component" value="Unassembled WGS sequence"/>
</dbReference>
<proteinExistence type="predicted"/>
<reference evidence="2" key="2">
    <citation type="submission" date="2015-06" db="UniProtKB">
        <authorList>
            <consortium name="EnsemblPlants"/>
        </authorList>
    </citation>
    <scope>IDENTIFICATION</scope>
</reference>
<dbReference type="eggNOG" id="KOG1075">
    <property type="taxonomic scope" value="Eukaryota"/>
</dbReference>